<feature type="compositionally biased region" description="Basic and acidic residues" evidence="3">
    <location>
        <begin position="413"/>
        <end position="428"/>
    </location>
</feature>
<gene>
    <name evidence="6" type="primary">tagapb</name>
</gene>
<dbReference type="InterPro" id="IPR047886">
    <property type="entry name" value="ARHGAP20-like_RhoGAP"/>
</dbReference>
<feature type="domain" description="Rho-GAP" evidence="4">
    <location>
        <begin position="134"/>
        <end position="320"/>
    </location>
</feature>
<dbReference type="CTD" id="447809"/>
<dbReference type="Pfam" id="PF00620">
    <property type="entry name" value="RhoGAP"/>
    <property type="match status" value="1"/>
</dbReference>
<dbReference type="InterPro" id="IPR008936">
    <property type="entry name" value="Rho_GTPase_activation_prot"/>
</dbReference>
<keyword evidence="5" id="KW-1185">Reference proteome</keyword>
<dbReference type="SMART" id="SM00324">
    <property type="entry name" value="RhoGAP"/>
    <property type="match status" value="1"/>
</dbReference>
<keyword evidence="2" id="KW-0597">Phosphoprotein</keyword>
<dbReference type="Gene3D" id="1.10.555.10">
    <property type="entry name" value="Rho GTPase activation protein"/>
    <property type="match status" value="1"/>
</dbReference>
<evidence type="ECO:0000256" key="3">
    <source>
        <dbReference type="SAM" id="MobiDB-lite"/>
    </source>
</evidence>
<dbReference type="PROSITE" id="PS50238">
    <property type="entry name" value="RHOGAP"/>
    <property type="match status" value="1"/>
</dbReference>
<proteinExistence type="predicted"/>
<evidence type="ECO:0000256" key="2">
    <source>
        <dbReference type="ARBA" id="ARBA00022553"/>
    </source>
</evidence>
<evidence type="ECO:0000313" key="6">
    <source>
        <dbReference type="RefSeq" id="XP_028253340.1"/>
    </source>
</evidence>
<keyword evidence="1" id="KW-0343">GTPase activation</keyword>
<dbReference type="SUPFAM" id="SSF48350">
    <property type="entry name" value="GTPase activation domain, GAP"/>
    <property type="match status" value="1"/>
</dbReference>
<dbReference type="GO" id="GO:0005096">
    <property type="term" value="F:GTPase activator activity"/>
    <property type="evidence" value="ECO:0007669"/>
    <property type="project" value="UniProtKB-KW"/>
</dbReference>
<protein>
    <submittedName>
        <fullName evidence="6">T cell activation RhoGTPase activating protein b</fullName>
    </submittedName>
</protein>
<feature type="region of interest" description="Disordered" evidence="3">
    <location>
        <begin position="482"/>
        <end position="638"/>
    </location>
</feature>
<evidence type="ECO:0000259" key="4">
    <source>
        <dbReference type="PROSITE" id="PS50238"/>
    </source>
</evidence>
<dbReference type="PANTHER" id="PTHR23179:SF26">
    <property type="entry name" value="T-CELL ACTIVATION RHO GTPASE-ACTIVATING PROTEIN"/>
    <property type="match status" value="1"/>
</dbReference>
<feature type="compositionally biased region" description="Polar residues" evidence="3">
    <location>
        <begin position="482"/>
        <end position="498"/>
    </location>
</feature>
<reference evidence="6" key="1">
    <citation type="submission" date="2025-08" db="UniProtKB">
        <authorList>
            <consortium name="RefSeq"/>
        </authorList>
    </citation>
    <scope>IDENTIFICATION</scope>
</reference>
<dbReference type="RefSeq" id="XP_028253340.1">
    <property type="nucleotide sequence ID" value="XM_028397539.1"/>
</dbReference>
<dbReference type="CDD" id="cd04402">
    <property type="entry name" value="RhoGAP_ARHGAP20"/>
    <property type="match status" value="1"/>
</dbReference>
<evidence type="ECO:0000256" key="1">
    <source>
        <dbReference type="ARBA" id="ARBA00022468"/>
    </source>
</evidence>
<dbReference type="PANTHER" id="PTHR23179">
    <property type="entry name" value="T-CELL ACTIVATION RHO GTPASE ACTIVATING PROTEIN-RELATED"/>
    <property type="match status" value="1"/>
</dbReference>
<feature type="compositionally biased region" description="Low complexity" evidence="3">
    <location>
        <begin position="364"/>
        <end position="383"/>
    </location>
</feature>
<dbReference type="GO" id="GO:0035023">
    <property type="term" value="P:regulation of Rho protein signal transduction"/>
    <property type="evidence" value="ECO:0007669"/>
    <property type="project" value="InterPro"/>
</dbReference>
<name>A0A6P7HCU9_9TELE</name>
<dbReference type="InParanoid" id="A0A6P7HCU9"/>
<feature type="region of interest" description="Disordered" evidence="3">
    <location>
        <begin position="413"/>
        <end position="432"/>
    </location>
</feature>
<dbReference type="Proteomes" id="UP000515145">
    <property type="component" value="Chromosome 24"/>
</dbReference>
<sequence length="709" mass="78267">MTGDIDLRVTFILAWALTVCLVCFRSPEVKERWLGTLHRKIKDAKARAGCASSPPDVLMKVLSGSITTKTLTGGGMEHLIVHCDGDAKVSVLSKQSNNPEEKQSIDSKRNLMKRLKRGSSFIKAAKQKPQLFGQPLNKICADGCSLPKPVTEMLVLLRKRGPSTEGVFRKPCNSKIMKDLREQLNTGAGVDMESQPVVLLVGLLKSFLKELPGSLLVSELHDKWMAALDFEDAQKRAQEITKVVDDLPRLNKLLLQHLMCVLHHILKSADVNKMDASNLAVCIGPTLLQLDDTPLDKQQEQMEKATQLTQYLIENCEILGENIPNLLDTDEDSVSSQHHDSAYDSTDPDGDAEVNATSTHRECGSSSSSSSLSPSTTASSWSSEFGTKPAFNRRCSEPIILLSAELESLRSHARSHDDFSVERSRDFDGQPLKKQISDDSFLLKGRGGAKAVLPFSKLSSSSNVDQLSYMSKDCSCSSLESATSNHSEGSVFTSSPQVSPGCLRRANTISQPSEARKTKQDTAKPTAEEKRRSRSVRAAGKVLMRSRSLATFSRSSLKKDSQKDTSFPCETLPEDSQSEADPQPSPPLQRKPRPLSAVCRPPSYEQAVQNMGPPPQYGSMTVQDASELQRRSRPSSVSYDFPPSCFGTQYVYNQDYLPPDDKANTVEHRQPFRQRAMSESVSAGRHEVVSRRCSQPVFEEFSYAKESYV</sequence>
<dbReference type="AlphaFoldDB" id="A0A6P7HCU9"/>
<feature type="region of interest" description="Disordered" evidence="3">
    <location>
        <begin position="327"/>
        <end position="385"/>
    </location>
</feature>
<dbReference type="GeneID" id="114428817"/>
<dbReference type="GO" id="GO:0007165">
    <property type="term" value="P:signal transduction"/>
    <property type="evidence" value="ECO:0007669"/>
    <property type="project" value="InterPro"/>
</dbReference>
<feature type="compositionally biased region" description="Basic and acidic residues" evidence="3">
    <location>
        <begin position="514"/>
        <end position="531"/>
    </location>
</feature>
<organism evidence="5 6">
    <name type="scientific">Parambassis ranga</name>
    <name type="common">Indian glassy fish</name>
    <dbReference type="NCBI Taxonomy" id="210632"/>
    <lineage>
        <taxon>Eukaryota</taxon>
        <taxon>Metazoa</taxon>
        <taxon>Chordata</taxon>
        <taxon>Craniata</taxon>
        <taxon>Vertebrata</taxon>
        <taxon>Euteleostomi</taxon>
        <taxon>Actinopterygii</taxon>
        <taxon>Neopterygii</taxon>
        <taxon>Teleostei</taxon>
        <taxon>Neoteleostei</taxon>
        <taxon>Acanthomorphata</taxon>
        <taxon>Ovalentaria</taxon>
        <taxon>Ambassidae</taxon>
        <taxon>Parambassis</taxon>
    </lineage>
</organism>
<dbReference type="InterPro" id="IPR000198">
    <property type="entry name" value="RhoGAP_dom"/>
</dbReference>
<evidence type="ECO:0000313" key="5">
    <source>
        <dbReference type="Proteomes" id="UP000515145"/>
    </source>
</evidence>
<dbReference type="OrthoDB" id="27389at2759"/>
<accession>A0A6P7HCU9</accession>